<dbReference type="AlphaFoldDB" id="A0A8X6WP74"/>
<reference evidence="1" key="1">
    <citation type="submission" date="2020-08" db="EMBL/GenBank/DDBJ databases">
        <title>Multicomponent nature underlies the extraordinary mechanical properties of spider dragline silk.</title>
        <authorList>
            <person name="Kono N."/>
            <person name="Nakamura H."/>
            <person name="Mori M."/>
            <person name="Yoshida Y."/>
            <person name="Ohtoshi R."/>
            <person name="Malay A.D."/>
            <person name="Moran D.A.P."/>
            <person name="Tomita M."/>
            <person name="Numata K."/>
            <person name="Arakawa K."/>
        </authorList>
    </citation>
    <scope>NUCLEOTIDE SEQUENCE</scope>
</reference>
<keyword evidence="2" id="KW-1185">Reference proteome</keyword>
<comment type="caution">
    <text evidence="1">The sequence shown here is derived from an EMBL/GenBank/DDBJ whole genome shotgun (WGS) entry which is preliminary data.</text>
</comment>
<evidence type="ECO:0000313" key="1">
    <source>
        <dbReference type="EMBL" id="GFY38827.1"/>
    </source>
</evidence>
<dbReference type="Proteomes" id="UP000886998">
    <property type="component" value="Unassembled WGS sequence"/>
</dbReference>
<dbReference type="EMBL" id="BMAV01001087">
    <property type="protein sequence ID" value="GFY38827.1"/>
    <property type="molecule type" value="Genomic_DNA"/>
</dbReference>
<organism evidence="1 2">
    <name type="scientific">Trichonephila inaurata madagascariensis</name>
    <dbReference type="NCBI Taxonomy" id="2747483"/>
    <lineage>
        <taxon>Eukaryota</taxon>
        <taxon>Metazoa</taxon>
        <taxon>Ecdysozoa</taxon>
        <taxon>Arthropoda</taxon>
        <taxon>Chelicerata</taxon>
        <taxon>Arachnida</taxon>
        <taxon>Araneae</taxon>
        <taxon>Araneomorphae</taxon>
        <taxon>Entelegynae</taxon>
        <taxon>Araneoidea</taxon>
        <taxon>Nephilidae</taxon>
        <taxon>Trichonephila</taxon>
        <taxon>Trichonephila inaurata</taxon>
    </lineage>
</organism>
<protein>
    <submittedName>
        <fullName evidence="1">Uncharacterized protein</fullName>
    </submittedName>
</protein>
<name>A0A8X6WP74_9ARAC</name>
<sequence>MLALVKDYQDAARDHIYKLLQNKETYGYLYFLNAQPLLVPLHVRFNAELIVDSCHYREIVAEIDRLAREFACPPSTFYDITRVELLYFFTLLVKPQLNWIQVNHLLRGNTHHDYLIAHPERIVKD</sequence>
<proteinExistence type="predicted"/>
<gene>
    <name evidence="1" type="primary">RF55_19442</name>
    <name evidence="1" type="ORF">TNIN_3521</name>
</gene>
<evidence type="ECO:0000313" key="2">
    <source>
        <dbReference type="Proteomes" id="UP000886998"/>
    </source>
</evidence>
<dbReference type="OrthoDB" id="6436164at2759"/>
<accession>A0A8X6WP74</accession>